<keyword evidence="1" id="KW-0489">Methyltransferase</keyword>
<gene>
    <name evidence="1" type="ORF">LVJ82_01910</name>
</gene>
<accession>A0ABY4E1W0</accession>
<keyword evidence="1" id="KW-0808">Transferase</keyword>
<dbReference type="Proteomes" id="UP000832011">
    <property type="component" value="Chromosome"/>
</dbReference>
<dbReference type="GO" id="GO:0032259">
    <property type="term" value="P:methylation"/>
    <property type="evidence" value="ECO:0007669"/>
    <property type="project" value="UniProtKB-KW"/>
</dbReference>
<keyword evidence="2" id="KW-1185">Reference proteome</keyword>
<proteinExistence type="predicted"/>
<dbReference type="SUPFAM" id="SSF53335">
    <property type="entry name" value="S-adenosyl-L-methionine-dependent methyltransferases"/>
    <property type="match status" value="2"/>
</dbReference>
<protein>
    <submittedName>
        <fullName evidence="1">SAM-dependent methyltransferase</fullName>
    </submittedName>
</protein>
<evidence type="ECO:0000313" key="2">
    <source>
        <dbReference type="Proteomes" id="UP000832011"/>
    </source>
</evidence>
<dbReference type="Gene3D" id="3.40.50.150">
    <property type="entry name" value="Vaccinia Virus protein VP39"/>
    <property type="match status" value="2"/>
</dbReference>
<name>A0ABY4E1W0_9NEIS</name>
<dbReference type="InterPro" id="IPR002052">
    <property type="entry name" value="DNA_methylase_N6_adenine_CS"/>
</dbReference>
<sequence length="1088" mass="122131">MASNKTKAELTEELVAEAVSAGKKAQLESVDFSDPNRPLTCLEVDFPILPINQIAQIEGNAGKPIYQMSKWWARRRSSVFRSMLIAAATKAPDEPSEAAKLVWDNYYANHQDNQAFRKLKVADIFMGGGTTLVEGARLGMQMTGNDLNPVAWLVVKNELADVDLDEVNKLFDHIEREVKPQIMPFYACEGPDGEKGKWTQCSTGKVMGDDFDPLALTPEERKDYVYEGPEVIYTFWAKHGPCAAPGCGHRTPLMSSPVVSVKSLSVSAWLDFECPNCSHSFDVELKSARMAPEAKLIVSETEKPFSIIGKNGEFSCPHCEHLIIDPVVVKKGESTLLPKILRKTKKINLTLLVSPAWLKGSGSCDMNGRLGGTNLSNPESNSRWFDKRLETIELIEVRGSLGNHVVDPQTGKIFSTKEATIPKKSTFTCQEETCGKQQDVLTAMSASGESGAIAPFAEHCLSPQYKDVSGVYGGRFFRAPTQKSIDKLKKAFNEWETRKDSDLKDCWPRTELAFGLKTTKQSIAEHGFPTYADMFNSRQLLVLATFVKEIKLLRGKGYSEASIDLLIGVFQSYSRNQNMFCFWNPQRDTPEPLFSNNNYHPKYVSIENNVFSDLGRGNWASCAANTLKGLEWTKNPWETVVNSALVQIDNKFKKIVTGAGSKVPTFDPVIPQNRITCGSSTELTHIESGSLDLVITDPPFGNNIQYAELADFFYVWMQLFYQESNPVFSVRHTPKTLEVVTNPARNPQEPEAFFQKLLGECWKEAARTLKPGGILAFTFHHSQDAPWISVLNSLFEAGFYLEATYPIRSDETKGEGGKPGTFGSQLIEYDIIHVCRKRLIEPEKVSWARLRRKILADVRQLQNILEHHQNEGLPEADVQVIKRGKALEYFSKHYGKVYVENGRDFSVKEALVGINQLLEDQGETEGLSTPVVCEPFTRQFLRIFGGKHEVPRDHMQKILKGTGISPGDFIDRGWAEERKKIFYWGSPVEIAQDRLTSRRNISRDFDQAMLLVGACYPESGINTKKILDEDFKPHPALGHLLDWLVHNGADSTMRTATITARQLYTRWEAEHQSVVQQQISLFDMEGEV</sequence>
<reference evidence="1 2" key="1">
    <citation type="journal article" date="2022" name="Res Sq">
        <title>Evolution of multicellular longitudinally dividing oral cavity symbionts (Neisseriaceae).</title>
        <authorList>
            <person name="Nyongesa S."/>
            <person name="Weber P."/>
            <person name="Bernet E."/>
            <person name="Pullido F."/>
            <person name="Nieckarz M."/>
            <person name="Delaby M."/>
            <person name="Nieves C."/>
            <person name="Viehboeck T."/>
            <person name="Krause N."/>
            <person name="Rivera-Millot A."/>
            <person name="Nakamura A."/>
            <person name="Vischer N."/>
            <person name="VanNieuwenhze M."/>
            <person name="Brun Y."/>
            <person name="Cava F."/>
            <person name="Bulgheresi S."/>
            <person name="Veyrier F."/>
        </authorList>
    </citation>
    <scope>NUCLEOTIDE SEQUENCE [LARGE SCALE GENOMIC DNA]</scope>
    <source>
        <strain evidence="1 2">SN4</strain>
    </source>
</reference>
<dbReference type="InterPro" id="IPR029063">
    <property type="entry name" value="SAM-dependent_MTases_sf"/>
</dbReference>
<evidence type="ECO:0000313" key="1">
    <source>
        <dbReference type="EMBL" id="UOO89768.1"/>
    </source>
</evidence>
<organism evidence="1 2">
    <name type="scientific">Vitreoscilla massiliensis</name>
    <dbReference type="NCBI Taxonomy" id="1689272"/>
    <lineage>
        <taxon>Bacteria</taxon>
        <taxon>Pseudomonadati</taxon>
        <taxon>Pseudomonadota</taxon>
        <taxon>Betaproteobacteria</taxon>
        <taxon>Neisseriales</taxon>
        <taxon>Neisseriaceae</taxon>
        <taxon>Vitreoscilla</taxon>
    </lineage>
</organism>
<dbReference type="EMBL" id="CP091511">
    <property type="protein sequence ID" value="UOO89768.1"/>
    <property type="molecule type" value="Genomic_DNA"/>
</dbReference>
<dbReference type="RefSeq" id="WP_058355575.1">
    <property type="nucleotide sequence ID" value="NZ_CABKVG010000007.1"/>
</dbReference>
<dbReference type="GO" id="GO:0008168">
    <property type="term" value="F:methyltransferase activity"/>
    <property type="evidence" value="ECO:0007669"/>
    <property type="project" value="UniProtKB-KW"/>
</dbReference>
<dbReference type="PROSITE" id="PS00092">
    <property type="entry name" value="N6_MTASE"/>
    <property type="match status" value="1"/>
</dbReference>